<dbReference type="EMBL" id="AE015927">
    <property type="protein sequence ID" value="AAO34753.1"/>
    <property type="molecule type" value="Genomic_DNA"/>
</dbReference>
<evidence type="ECO:0000256" key="3">
    <source>
        <dbReference type="ARBA" id="ARBA00022490"/>
    </source>
</evidence>
<evidence type="ECO:0000256" key="6">
    <source>
        <dbReference type="ARBA" id="ARBA00023210"/>
    </source>
</evidence>
<keyword evidence="6" id="KW-0717">Septation</keyword>
<dbReference type="GO" id="GO:0007059">
    <property type="term" value="P:chromosome segregation"/>
    <property type="evidence" value="ECO:0007669"/>
    <property type="project" value="TreeGrafter"/>
</dbReference>
<dbReference type="CDD" id="cd16393">
    <property type="entry name" value="SPO0J_N"/>
    <property type="match status" value="1"/>
</dbReference>
<accession>Q899R9</accession>
<evidence type="ECO:0000256" key="7">
    <source>
        <dbReference type="ARBA" id="ARBA00023306"/>
    </source>
</evidence>
<gene>
    <name evidence="9" type="ordered locus">CTC_00101</name>
</gene>
<evidence type="ECO:0000313" key="9">
    <source>
        <dbReference type="EMBL" id="AAO34753.1"/>
    </source>
</evidence>
<evidence type="ECO:0000313" key="10">
    <source>
        <dbReference type="Proteomes" id="UP000001412"/>
    </source>
</evidence>
<dbReference type="Gene3D" id="1.10.10.2830">
    <property type="match status" value="1"/>
</dbReference>
<sequence length="271" mass="30996">MLIKGKLRGMVVMKDNINYVSTELICPNLYQPRKVFDEESIDELAKSINSYGIIQPLSVRKLSDDNYELIAGERRLRAAKKIGLEKVPVIVIDVTDRESAAIALLENIQREDLNFLEEAEAYQNLITEHNYTQEQLASVIGKKQSTIANKIRLLKLPQNIRLKLIENNLTERHARAMLRLPSEELQNSIIDLIIKKGLNVKNTEEAIDKELLKLDNKDIGKDGKKRIKGIFGSKIYINTVKQVFDKYGVSAKYKSKDYDDKIEITITIPKK</sequence>
<dbReference type="Proteomes" id="UP000001412">
    <property type="component" value="Chromosome"/>
</dbReference>
<dbReference type="PANTHER" id="PTHR33375:SF8">
    <property type="entry name" value="NUCLEOID OCCLUSION PROTEIN"/>
    <property type="match status" value="1"/>
</dbReference>
<dbReference type="Pfam" id="PF17762">
    <property type="entry name" value="HTH_ParB"/>
    <property type="match status" value="1"/>
</dbReference>
<dbReference type="InterPro" id="IPR041468">
    <property type="entry name" value="HTH_ParB/Spo0J"/>
</dbReference>
<keyword evidence="5" id="KW-0238">DNA-binding</keyword>
<dbReference type="GO" id="GO:0003677">
    <property type="term" value="F:DNA binding"/>
    <property type="evidence" value="ECO:0007669"/>
    <property type="project" value="UniProtKB-KW"/>
</dbReference>
<evidence type="ECO:0000256" key="4">
    <source>
        <dbReference type="ARBA" id="ARBA00022618"/>
    </source>
</evidence>
<dbReference type="GO" id="GO:0000917">
    <property type="term" value="P:division septum assembly"/>
    <property type="evidence" value="ECO:0007669"/>
    <property type="project" value="UniProtKB-KW"/>
</dbReference>
<keyword evidence="7" id="KW-0131">Cell cycle</keyword>
<comment type="subcellular location">
    <subcellularLocation>
        <location evidence="1">Cytoplasm</location>
        <location evidence="1">Nucleoid</location>
    </subcellularLocation>
</comment>
<dbReference type="KEGG" id="ctc:CTC_00101"/>
<dbReference type="Pfam" id="PF02195">
    <property type="entry name" value="ParB_N"/>
    <property type="match status" value="1"/>
</dbReference>
<dbReference type="AlphaFoldDB" id="Q899R9"/>
<dbReference type="GO" id="GO:0045881">
    <property type="term" value="P:positive regulation of sporulation resulting in formation of a cellular spore"/>
    <property type="evidence" value="ECO:0007669"/>
    <property type="project" value="TreeGrafter"/>
</dbReference>
<reference evidence="9 10" key="1">
    <citation type="journal article" date="2003" name="Proc. Natl. Acad. Sci. U.S.A.">
        <title>The genome sequence of Clostridium tetani, the causative agent of tetanus disease.</title>
        <authorList>
            <person name="Brueggemann H."/>
            <person name="Baumer S."/>
            <person name="Fricke W.F."/>
            <person name="Wiezer A."/>
            <person name="Liesegang H."/>
            <person name="Decker I."/>
            <person name="Herzberg C."/>
            <person name="Martinez-Arias R."/>
            <person name="Merkl R."/>
            <person name="Henne A."/>
            <person name="Gottschalk G."/>
        </authorList>
    </citation>
    <scope>NUCLEOTIDE SEQUENCE [LARGE SCALE GENOMIC DNA]</scope>
    <source>
        <strain evidence="10">Massachusetts / E88</strain>
    </source>
</reference>
<dbReference type="Gene3D" id="3.90.1530.30">
    <property type="match status" value="1"/>
</dbReference>
<dbReference type="GO" id="GO:0009295">
    <property type="term" value="C:nucleoid"/>
    <property type="evidence" value="ECO:0007669"/>
    <property type="project" value="UniProtKB-SubCell"/>
</dbReference>
<evidence type="ECO:0000256" key="5">
    <source>
        <dbReference type="ARBA" id="ARBA00023125"/>
    </source>
</evidence>
<keyword evidence="10" id="KW-1185">Reference proteome</keyword>
<dbReference type="InterPro" id="IPR004437">
    <property type="entry name" value="ParB/RepB/Spo0J"/>
</dbReference>
<evidence type="ECO:0000259" key="8">
    <source>
        <dbReference type="SMART" id="SM00470"/>
    </source>
</evidence>
<dbReference type="SUPFAM" id="SSF110849">
    <property type="entry name" value="ParB/Sulfiredoxin"/>
    <property type="match status" value="1"/>
</dbReference>
<feature type="domain" description="ParB-like N-terminal" evidence="8">
    <location>
        <begin position="18"/>
        <end position="108"/>
    </location>
</feature>
<dbReference type="InterPro" id="IPR003115">
    <property type="entry name" value="ParB_N"/>
</dbReference>
<keyword evidence="3" id="KW-0963">Cytoplasm</keyword>
<dbReference type="STRING" id="212717.CTC_00101"/>
<dbReference type="NCBIfam" id="TIGR04285">
    <property type="entry name" value="nucleoid_noc"/>
    <property type="match status" value="1"/>
</dbReference>
<dbReference type="InterPro" id="IPR036086">
    <property type="entry name" value="ParB/Sulfiredoxin_sf"/>
</dbReference>
<dbReference type="SMART" id="SM00470">
    <property type="entry name" value="ParB"/>
    <property type="match status" value="1"/>
</dbReference>
<dbReference type="FunFam" id="3.90.1530.30:FF:000001">
    <property type="entry name" value="Chromosome partitioning protein ParB"/>
    <property type="match status" value="1"/>
</dbReference>
<organism evidence="9 10">
    <name type="scientific">Clostridium tetani (strain Massachusetts / E88)</name>
    <dbReference type="NCBI Taxonomy" id="212717"/>
    <lineage>
        <taxon>Bacteria</taxon>
        <taxon>Bacillati</taxon>
        <taxon>Bacillota</taxon>
        <taxon>Clostridia</taxon>
        <taxon>Eubacteriales</taxon>
        <taxon>Clostridiaceae</taxon>
        <taxon>Clostridium</taxon>
    </lineage>
</organism>
<dbReference type="InterPro" id="IPR050336">
    <property type="entry name" value="Chromosome_partition/occlusion"/>
</dbReference>
<comment type="similarity">
    <text evidence="2">Belongs to the ParB family.</text>
</comment>
<protein>
    <submittedName>
        <fullName evidence="9">Stage 0 sporulation protein J</fullName>
    </submittedName>
</protein>
<dbReference type="NCBIfam" id="TIGR00180">
    <property type="entry name" value="parB_part"/>
    <property type="match status" value="1"/>
</dbReference>
<evidence type="ECO:0000256" key="1">
    <source>
        <dbReference type="ARBA" id="ARBA00004453"/>
    </source>
</evidence>
<dbReference type="GO" id="GO:0005694">
    <property type="term" value="C:chromosome"/>
    <property type="evidence" value="ECO:0007669"/>
    <property type="project" value="TreeGrafter"/>
</dbReference>
<proteinExistence type="inferred from homology"/>
<dbReference type="HOGENOM" id="CLU_023853_0_1_9"/>
<evidence type="ECO:0000256" key="2">
    <source>
        <dbReference type="ARBA" id="ARBA00006295"/>
    </source>
</evidence>
<dbReference type="PANTHER" id="PTHR33375">
    <property type="entry name" value="CHROMOSOME-PARTITIONING PROTEIN PARB-RELATED"/>
    <property type="match status" value="1"/>
</dbReference>
<name>Q899R9_CLOTE</name>
<dbReference type="InterPro" id="IPR023705">
    <property type="entry name" value="Nucleoid_occlusion_protein"/>
</dbReference>
<keyword evidence="4" id="KW-0132">Cell division</keyword>
<dbReference type="FunFam" id="1.10.10.2830:FF:000001">
    <property type="entry name" value="Chromosome partitioning protein ParB"/>
    <property type="match status" value="1"/>
</dbReference>